<evidence type="ECO:0000313" key="3">
    <source>
        <dbReference type="Proteomes" id="UP000317332"/>
    </source>
</evidence>
<dbReference type="Gene3D" id="1.20.120.450">
    <property type="entry name" value="dinb family like domain"/>
    <property type="match status" value="1"/>
</dbReference>
<name>A0A506PQB1_9FLAO</name>
<keyword evidence="3" id="KW-1185">Reference proteome</keyword>
<comment type="caution">
    <text evidence="2">The sequence shown here is derived from an EMBL/GenBank/DDBJ whole genome shotgun (WGS) entry which is preliminary data.</text>
</comment>
<organism evidence="2 3">
    <name type="scientific">Paucihalobacter ruber</name>
    <dbReference type="NCBI Taxonomy" id="2567861"/>
    <lineage>
        <taxon>Bacteria</taxon>
        <taxon>Pseudomonadati</taxon>
        <taxon>Bacteroidota</taxon>
        <taxon>Flavobacteriia</taxon>
        <taxon>Flavobacteriales</taxon>
        <taxon>Flavobacteriaceae</taxon>
        <taxon>Paucihalobacter</taxon>
    </lineage>
</organism>
<reference evidence="2 3" key="1">
    <citation type="submission" date="2019-06" db="EMBL/GenBank/DDBJ databases">
        <title>Flavobacteriaceae Paucihalobacterium erythroidium CWB-1, complete genome.</title>
        <authorList>
            <person name="Wu S."/>
        </authorList>
    </citation>
    <scope>NUCLEOTIDE SEQUENCE [LARGE SCALE GENOMIC DNA]</scope>
    <source>
        <strain evidence="2 3">CWB-1</strain>
    </source>
</reference>
<dbReference type="OrthoDB" id="837585at2"/>
<keyword evidence="1" id="KW-0732">Signal</keyword>
<gene>
    <name evidence="2" type="ORF">FJ651_00465</name>
</gene>
<dbReference type="InterPro" id="IPR034660">
    <property type="entry name" value="DinB/YfiT-like"/>
</dbReference>
<dbReference type="EMBL" id="VHIQ01000001">
    <property type="protein sequence ID" value="TPV35427.1"/>
    <property type="molecule type" value="Genomic_DNA"/>
</dbReference>
<proteinExistence type="predicted"/>
<feature type="signal peptide" evidence="1">
    <location>
        <begin position="1"/>
        <end position="18"/>
    </location>
</feature>
<evidence type="ECO:0000313" key="2">
    <source>
        <dbReference type="EMBL" id="TPV35427.1"/>
    </source>
</evidence>
<dbReference type="AlphaFoldDB" id="A0A506PQB1"/>
<feature type="chain" id="PRO_5021354355" evidence="1">
    <location>
        <begin position="19"/>
        <end position="191"/>
    </location>
</feature>
<protein>
    <submittedName>
        <fullName evidence="2">DinB family protein</fullName>
    </submittedName>
</protein>
<accession>A0A506PQB1</accession>
<sequence length="191" mass="21728">MKSLLTLALLSLVIQLNAQTLHSDMPYRNIPNHPEVYSEGAIAARMIDGLGFRFYWATEGLTEADLNYKPSDGSRTTIETIQHIFDLTILIRNTALQEISVPPSNIEELDYVMLRQQTLQHLKTTADILRTSPDLSKYPIKFINREMPFWFLINGPISDAIWHCGQIASFRRTTGNPIRSDISFFTGTVKN</sequence>
<dbReference type="RefSeq" id="WP_140988436.1">
    <property type="nucleotide sequence ID" value="NZ_VHIQ01000001.1"/>
</dbReference>
<evidence type="ECO:0000256" key="1">
    <source>
        <dbReference type="SAM" id="SignalP"/>
    </source>
</evidence>
<dbReference type="SUPFAM" id="SSF109854">
    <property type="entry name" value="DinB/YfiT-like putative metalloenzymes"/>
    <property type="match status" value="1"/>
</dbReference>
<dbReference type="Proteomes" id="UP000317332">
    <property type="component" value="Unassembled WGS sequence"/>
</dbReference>